<gene>
    <name evidence="2" type="ORF">FXF65_19060</name>
</gene>
<keyword evidence="1" id="KW-0472">Membrane</keyword>
<keyword evidence="3" id="KW-1185">Reference proteome</keyword>
<comment type="caution">
    <text evidence="2">The sequence shown here is derived from an EMBL/GenBank/DDBJ whole genome shotgun (WGS) entry which is preliminary data.</text>
</comment>
<evidence type="ECO:0000313" key="3">
    <source>
        <dbReference type="Proteomes" id="UP000322634"/>
    </source>
</evidence>
<accession>A0A5D0U7S9</accession>
<protein>
    <submittedName>
        <fullName evidence="2">Uncharacterized protein</fullName>
    </submittedName>
</protein>
<keyword evidence="1" id="KW-0812">Transmembrane</keyword>
<organism evidence="2 3">
    <name type="scientific">Actinomadura syzygii</name>
    <dbReference type="NCBI Taxonomy" id="1427538"/>
    <lineage>
        <taxon>Bacteria</taxon>
        <taxon>Bacillati</taxon>
        <taxon>Actinomycetota</taxon>
        <taxon>Actinomycetes</taxon>
        <taxon>Streptosporangiales</taxon>
        <taxon>Thermomonosporaceae</taxon>
        <taxon>Actinomadura</taxon>
    </lineage>
</organism>
<evidence type="ECO:0000256" key="1">
    <source>
        <dbReference type="SAM" id="Phobius"/>
    </source>
</evidence>
<proteinExistence type="predicted"/>
<sequence length="209" mass="22447">MTTRSPASAPAEVFAVRQRVTWRGTWRLVAFLILFLASVAFVAGGVAGGIVRGAGVGSVTITVLGVAGLAMFGAGLAVSAGGMLTRRPVLELAVDGVRRPARWPLPRRSGHTLPWPEVAAIAALRRGVGGTRRGEQDYLVFLPTEELAELARTSERPRLVALTMRDVPATAAAVPWCFAVDEGWDATLAQVVKRAKRFRRVPVIDRRTE</sequence>
<dbReference type="RefSeq" id="WP_148351312.1">
    <property type="nucleotide sequence ID" value="NZ_JBHSBF010000010.1"/>
</dbReference>
<dbReference type="OrthoDB" id="3436005at2"/>
<reference evidence="2 3" key="1">
    <citation type="submission" date="2019-08" db="EMBL/GenBank/DDBJ databases">
        <title>Actinomadura sp. nov. CYP1-5 isolated from mountain soil.</title>
        <authorList>
            <person name="Songsumanus A."/>
            <person name="Kuncharoen N."/>
            <person name="Kudo T."/>
            <person name="Yuki M."/>
            <person name="Igarashi Y."/>
            <person name="Tanasupawat S."/>
        </authorList>
    </citation>
    <scope>NUCLEOTIDE SEQUENCE [LARGE SCALE GENOMIC DNA]</scope>
    <source>
        <strain evidence="2 3">GKU157</strain>
    </source>
</reference>
<keyword evidence="1" id="KW-1133">Transmembrane helix</keyword>
<dbReference type="AlphaFoldDB" id="A0A5D0U7S9"/>
<dbReference type="EMBL" id="VSFF01000007">
    <property type="protein sequence ID" value="TYC13766.1"/>
    <property type="molecule type" value="Genomic_DNA"/>
</dbReference>
<name>A0A5D0U7S9_9ACTN</name>
<dbReference type="Proteomes" id="UP000322634">
    <property type="component" value="Unassembled WGS sequence"/>
</dbReference>
<feature type="transmembrane region" description="Helical" evidence="1">
    <location>
        <begin position="28"/>
        <end position="50"/>
    </location>
</feature>
<evidence type="ECO:0000313" key="2">
    <source>
        <dbReference type="EMBL" id="TYC13766.1"/>
    </source>
</evidence>
<feature type="transmembrane region" description="Helical" evidence="1">
    <location>
        <begin position="56"/>
        <end position="78"/>
    </location>
</feature>